<accession>A0ABT9XMG3</accession>
<keyword evidence="2 3" id="KW-0378">Hydrolase</keyword>
<dbReference type="EC" id="3.1.1.-" evidence="3"/>
<dbReference type="InterPro" id="IPR019819">
    <property type="entry name" value="Carboxylesterase_B_CS"/>
</dbReference>
<dbReference type="PANTHER" id="PTHR11559">
    <property type="entry name" value="CARBOXYLESTERASE"/>
    <property type="match status" value="1"/>
</dbReference>
<evidence type="ECO:0000313" key="6">
    <source>
        <dbReference type="Proteomes" id="UP001232973"/>
    </source>
</evidence>
<dbReference type="PROSITE" id="PS00941">
    <property type="entry name" value="CARBOXYLESTERASE_B_2"/>
    <property type="match status" value="1"/>
</dbReference>
<dbReference type="InterPro" id="IPR002018">
    <property type="entry name" value="CarbesteraseB"/>
</dbReference>
<gene>
    <name evidence="5" type="ORF">J2S03_003373</name>
</gene>
<proteinExistence type="inferred from homology"/>
<dbReference type="InterPro" id="IPR050309">
    <property type="entry name" value="Type-B_Carboxylest/Lipase"/>
</dbReference>
<evidence type="ECO:0000256" key="3">
    <source>
        <dbReference type="RuleBase" id="RU361235"/>
    </source>
</evidence>
<comment type="similarity">
    <text evidence="1 3">Belongs to the type-B carboxylesterase/lipase family.</text>
</comment>
<sequence>MTDVLAETRFGLVEGVREGEVMVWKGVPYAAPPMRALRFRPPQEPVPWSGVREAKVFGPASLQGESPSMRFLGDAPVKQDEDCLYLNIWSPSKEGNRRPVMVWIHGGSFHYGSGSSRLYDGRFFAEHGDVVVVTINYRLGVFGFLYLDAFGGEKYRESANCGLLDQVAALKWVHDNIEAFGGDPTNVTIFGESAGAVSVGCLLSMPIARGLFHKAILQSGTARSHVTVEQAAKMTEQLLFRLQLDEDSVSELESIPAEAILRATEIFPRRAFGPVGDGIHLARQPEKVLDEGFAKDIPVLVGTNKDESRLFTHFDSDWTKMDDQELRAVFERSFGPLWTSVSQYIIHNQTLSRALYEDLMTHYVFTYPAIFFSEGQARHGAPVWMYRFDYESNSLDGCPQAFHALEIPFVWNTVMNPEVDHLAGNDSARYKLAKQMHNAWIAFARCGDPNTTELPAWPKYDLDNRATMLFHTKCEVVHDPDRQKRLKWETVFKRPNS</sequence>
<dbReference type="InterPro" id="IPR019826">
    <property type="entry name" value="Carboxylesterase_B_AS"/>
</dbReference>
<feature type="domain" description="Carboxylesterase type B" evidence="4">
    <location>
        <begin position="6"/>
        <end position="477"/>
    </location>
</feature>
<dbReference type="PROSITE" id="PS00122">
    <property type="entry name" value="CARBOXYLESTERASE_B_1"/>
    <property type="match status" value="1"/>
</dbReference>
<evidence type="ECO:0000259" key="4">
    <source>
        <dbReference type="Pfam" id="PF00135"/>
    </source>
</evidence>
<dbReference type="EMBL" id="JAUSTP010000048">
    <property type="protein sequence ID" value="MDQ0191502.1"/>
    <property type="molecule type" value="Genomic_DNA"/>
</dbReference>
<dbReference type="RefSeq" id="WP_274454629.1">
    <property type="nucleotide sequence ID" value="NZ_CP067097.1"/>
</dbReference>
<reference evidence="5 6" key="1">
    <citation type="submission" date="2023-07" db="EMBL/GenBank/DDBJ databases">
        <title>Genomic Encyclopedia of Type Strains, Phase IV (KMG-IV): sequencing the most valuable type-strain genomes for metagenomic binning, comparative biology and taxonomic classification.</title>
        <authorList>
            <person name="Goeker M."/>
        </authorList>
    </citation>
    <scope>NUCLEOTIDE SEQUENCE [LARGE SCALE GENOMIC DNA]</scope>
    <source>
        <strain evidence="5 6">DSM 4006</strain>
    </source>
</reference>
<evidence type="ECO:0000256" key="1">
    <source>
        <dbReference type="ARBA" id="ARBA00005964"/>
    </source>
</evidence>
<dbReference type="Pfam" id="PF00135">
    <property type="entry name" value="COesterase"/>
    <property type="match status" value="1"/>
</dbReference>
<name>A0ABT9XMG3_9BACL</name>
<evidence type="ECO:0000256" key="2">
    <source>
        <dbReference type="ARBA" id="ARBA00022801"/>
    </source>
</evidence>
<dbReference type="InterPro" id="IPR029058">
    <property type="entry name" value="AB_hydrolase_fold"/>
</dbReference>
<dbReference type="Gene3D" id="3.40.50.1820">
    <property type="entry name" value="alpha/beta hydrolase"/>
    <property type="match status" value="1"/>
</dbReference>
<dbReference type="InterPro" id="IPR000997">
    <property type="entry name" value="Cholinesterase"/>
</dbReference>
<comment type="caution">
    <text evidence="5">The sequence shown here is derived from an EMBL/GenBank/DDBJ whole genome shotgun (WGS) entry which is preliminary data.</text>
</comment>
<dbReference type="PRINTS" id="PR00878">
    <property type="entry name" value="CHOLNESTRASE"/>
</dbReference>
<organism evidence="5 6">
    <name type="scientific">Alicyclobacillus cycloheptanicus</name>
    <dbReference type="NCBI Taxonomy" id="1457"/>
    <lineage>
        <taxon>Bacteria</taxon>
        <taxon>Bacillati</taxon>
        <taxon>Bacillota</taxon>
        <taxon>Bacilli</taxon>
        <taxon>Bacillales</taxon>
        <taxon>Alicyclobacillaceae</taxon>
        <taxon>Alicyclobacillus</taxon>
    </lineage>
</organism>
<protein>
    <recommendedName>
        <fullName evidence="3">Carboxylic ester hydrolase</fullName>
        <ecNumber evidence="3">3.1.1.-</ecNumber>
    </recommendedName>
</protein>
<dbReference type="Proteomes" id="UP001232973">
    <property type="component" value="Unassembled WGS sequence"/>
</dbReference>
<dbReference type="GO" id="GO:0016787">
    <property type="term" value="F:hydrolase activity"/>
    <property type="evidence" value="ECO:0007669"/>
    <property type="project" value="UniProtKB-KW"/>
</dbReference>
<evidence type="ECO:0000313" key="5">
    <source>
        <dbReference type="EMBL" id="MDQ0191502.1"/>
    </source>
</evidence>
<keyword evidence="6" id="KW-1185">Reference proteome</keyword>
<dbReference type="SUPFAM" id="SSF53474">
    <property type="entry name" value="alpha/beta-Hydrolases"/>
    <property type="match status" value="1"/>
</dbReference>